<accession>A0A7Y0GAV3</accession>
<feature type="chain" id="PRO_5031274037" description="DUF995 domain-containing protein" evidence="2">
    <location>
        <begin position="23"/>
        <end position="151"/>
    </location>
</feature>
<comment type="caution">
    <text evidence="3">The sequence shown here is derived from an EMBL/GenBank/DDBJ whole genome shotgun (WGS) entry which is preliminary data.</text>
</comment>
<dbReference type="AlphaFoldDB" id="A0A7Y0GAV3"/>
<proteinExistence type="predicted"/>
<feature type="region of interest" description="Disordered" evidence="1">
    <location>
        <begin position="125"/>
        <end position="151"/>
    </location>
</feature>
<evidence type="ECO:0000256" key="2">
    <source>
        <dbReference type="SAM" id="SignalP"/>
    </source>
</evidence>
<evidence type="ECO:0000313" key="4">
    <source>
        <dbReference type="Proteomes" id="UP000583556"/>
    </source>
</evidence>
<name>A0A7Y0GAV3_9SPHN</name>
<sequence>MRMLLLGAFAPAVLVAASTAVARPTRVDIPVQIEPNAWVYVQWVTVKAEAGRTIVSGYVRNKKWFAKKSGDLHVLFVKNGRSVACQETSWGRYRFHSRGQWRFSAEADFPALNIDSVRISHVVHDPGSEPSSLPNSCIGADPSVDPSHGGA</sequence>
<evidence type="ECO:0000313" key="3">
    <source>
        <dbReference type="EMBL" id="NML94314.1"/>
    </source>
</evidence>
<reference evidence="3 4" key="1">
    <citation type="submission" date="2020-04" db="EMBL/GenBank/DDBJ databases">
        <title>Novosphingobium sp. TW-4 isolated from soil.</title>
        <authorList>
            <person name="Dahal R.H."/>
            <person name="Chaudhary D.K."/>
        </authorList>
    </citation>
    <scope>NUCLEOTIDE SEQUENCE [LARGE SCALE GENOMIC DNA]</scope>
    <source>
        <strain evidence="3 4">TW-4</strain>
    </source>
</reference>
<evidence type="ECO:0008006" key="5">
    <source>
        <dbReference type="Google" id="ProtNLM"/>
    </source>
</evidence>
<feature type="signal peptide" evidence="2">
    <location>
        <begin position="1"/>
        <end position="22"/>
    </location>
</feature>
<keyword evidence="2" id="KW-0732">Signal</keyword>
<evidence type="ECO:0000256" key="1">
    <source>
        <dbReference type="SAM" id="MobiDB-lite"/>
    </source>
</evidence>
<dbReference type="RefSeq" id="WP_169493561.1">
    <property type="nucleotide sequence ID" value="NZ_JABBGM010000004.1"/>
</dbReference>
<gene>
    <name evidence="3" type="ORF">HHL27_11635</name>
</gene>
<keyword evidence="4" id="KW-1185">Reference proteome</keyword>
<protein>
    <recommendedName>
        <fullName evidence="5">DUF995 domain-containing protein</fullName>
    </recommendedName>
</protein>
<organism evidence="3 4">
    <name type="scientific">Novosphingobium olei</name>
    <dbReference type="NCBI Taxonomy" id="2728851"/>
    <lineage>
        <taxon>Bacteria</taxon>
        <taxon>Pseudomonadati</taxon>
        <taxon>Pseudomonadota</taxon>
        <taxon>Alphaproteobacteria</taxon>
        <taxon>Sphingomonadales</taxon>
        <taxon>Sphingomonadaceae</taxon>
        <taxon>Novosphingobium</taxon>
    </lineage>
</organism>
<dbReference type="Proteomes" id="UP000583556">
    <property type="component" value="Unassembled WGS sequence"/>
</dbReference>
<dbReference type="EMBL" id="JABBGM010000004">
    <property type="protein sequence ID" value="NML94314.1"/>
    <property type="molecule type" value="Genomic_DNA"/>
</dbReference>